<feature type="binding site" evidence="8">
    <location>
        <position position="98"/>
    </location>
    <ligand>
        <name>Mg(2+)</name>
        <dbReference type="ChEBI" id="CHEBI:18420"/>
    </ligand>
</feature>
<dbReference type="EC" id="2.7.7.77" evidence="8"/>
<evidence type="ECO:0000256" key="5">
    <source>
        <dbReference type="ARBA" id="ARBA00022842"/>
    </source>
</evidence>
<evidence type="ECO:0000256" key="2">
    <source>
        <dbReference type="ARBA" id="ARBA00022679"/>
    </source>
</evidence>
<dbReference type="RefSeq" id="WP_379864688.1">
    <property type="nucleotide sequence ID" value="NZ_JBHTBW010000021.1"/>
</dbReference>
<dbReference type="HAMAP" id="MF_00316">
    <property type="entry name" value="MobA"/>
    <property type="match status" value="1"/>
</dbReference>
<keyword evidence="11" id="KW-1185">Reference proteome</keyword>
<comment type="caution">
    <text evidence="10">The sequence shown here is derived from an EMBL/GenBank/DDBJ whole genome shotgun (WGS) entry which is preliminary data.</text>
</comment>
<organism evidence="10 11">
    <name type="scientific">Laceyella putida</name>
    <dbReference type="NCBI Taxonomy" id="110101"/>
    <lineage>
        <taxon>Bacteria</taxon>
        <taxon>Bacillati</taxon>
        <taxon>Bacillota</taxon>
        <taxon>Bacilli</taxon>
        <taxon>Bacillales</taxon>
        <taxon>Thermoactinomycetaceae</taxon>
        <taxon>Laceyella</taxon>
    </lineage>
</organism>
<feature type="binding site" evidence="8">
    <location>
        <position position="21"/>
    </location>
    <ligand>
        <name>GTP</name>
        <dbReference type="ChEBI" id="CHEBI:37565"/>
    </ligand>
</feature>
<dbReference type="InterPro" id="IPR025877">
    <property type="entry name" value="MobA-like_NTP_Trfase"/>
</dbReference>
<gene>
    <name evidence="8" type="primary">mobA</name>
    <name evidence="10" type="ORF">ACFQNG_09530</name>
</gene>
<keyword evidence="10" id="KW-0548">Nucleotidyltransferase</keyword>
<feature type="binding site" evidence="8">
    <location>
        <position position="98"/>
    </location>
    <ligand>
        <name>GTP</name>
        <dbReference type="ChEBI" id="CHEBI:37565"/>
    </ligand>
</feature>
<evidence type="ECO:0000256" key="6">
    <source>
        <dbReference type="ARBA" id="ARBA00023134"/>
    </source>
</evidence>
<reference evidence="11" key="1">
    <citation type="journal article" date="2019" name="Int. J. Syst. Evol. Microbiol.">
        <title>The Global Catalogue of Microorganisms (GCM) 10K type strain sequencing project: providing services to taxonomists for standard genome sequencing and annotation.</title>
        <authorList>
            <consortium name="The Broad Institute Genomics Platform"/>
            <consortium name="The Broad Institute Genome Sequencing Center for Infectious Disease"/>
            <person name="Wu L."/>
            <person name="Ma J."/>
        </authorList>
    </citation>
    <scope>NUCLEOTIDE SEQUENCE [LARGE SCALE GENOMIC DNA]</scope>
    <source>
        <strain evidence="11">CGMCC 1.12942</strain>
    </source>
</reference>
<comment type="cofactor">
    <cofactor evidence="8">
        <name>Mg(2+)</name>
        <dbReference type="ChEBI" id="CHEBI:18420"/>
    </cofactor>
</comment>
<protein>
    <recommendedName>
        <fullName evidence="8">Probable molybdenum cofactor guanylyltransferase</fullName>
        <shortName evidence="8">MoCo guanylyltransferase</shortName>
        <ecNumber evidence="8">2.7.7.77</ecNumber>
    </recommendedName>
    <alternativeName>
        <fullName evidence="8">GTP:molybdopterin guanylyltransferase</fullName>
    </alternativeName>
    <alternativeName>
        <fullName evidence="8">Mo-MPT guanylyltransferase</fullName>
    </alternativeName>
    <alternativeName>
        <fullName evidence="8">Molybdopterin guanylyltransferase</fullName>
    </alternativeName>
    <alternativeName>
        <fullName evidence="8">Molybdopterin-guanine dinucleotide synthase</fullName>
        <shortName evidence="8">MGD synthase</shortName>
    </alternativeName>
</protein>
<comment type="catalytic activity">
    <reaction evidence="8">
        <text>Mo-molybdopterin + GTP + H(+) = Mo-molybdopterin guanine dinucleotide + diphosphate</text>
        <dbReference type="Rhea" id="RHEA:34243"/>
        <dbReference type="ChEBI" id="CHEBI:15378"/>
        <dbReference type="ChEBI" id="CHEBI:33019"/>
        <dbReference type="ChEBI" id="CHEBI:37565"/>
        <dbReference type="ChEBI" id="CHEBI:71302"/>
        <dbReference type="ChEBI" id="CHEBI:71310"/>
        <dbReference type="EC" id="2.7.7.77"/>
    </reaction>
</comment>
<keyword evidence="1 8" id="KW-0963">Cytoplasm</keyword>
<keyword evidence="6 8" id="KW-0342">GTP-binding</keyword>
<evidence type="ECO:0000256" key="7">
    <source>
        <dbReference type="ARBA" id="ARBA00023150"/>
    </source>
</evidence>
<comment type="domain">
    <text evidence="8">The N-terminal domain determines nucleotide recognition and specific binding, while the C-terminal domain determines the specific binding to the target protein.</text>
</comment>
<dbReference type="Proteomes" id="UP001596500">
    <property type="component" value="Unassembled WGS sequence"/>
</dbReference>
<dbReference type="CDD" id="cd02503">
    <property type="entry name" value="MobA"/>
    <property type="match status" value="1"/>
</dbReference>
<comment type="similarity">
    <text evidence="8">Belongs to the MobA family.</text>
</comment>
<dbReference type="Pfam" id="PF12804">
    <property type="entry name" value="NTP_transf_3"/>
    <property type="match status" value="1"/>
</dbReference>
<evidence type="ECO:0000313" key="11">
    <source>
        <dbReference type="Proteomes" id="UP001596500"/>
    </source>
</evidence>
<keyword evidence="5 8" id="KW-0460">Magnesium</keyword>
<evidence type="ECO:0000313" key="10">
    <source>
        <dbReference type="EMBL" id="MFC7441400.1"/>
    </source>
</evidence>
<accession>A0ABW2RK21</accession>
<proteinExistence type="inferred from homology"/>
<feature type="binding site" evidence="8">
    <location>
        <position position="69"/>
    </location>
    <ligand>
        <name>GTP</name>
        <dbReference type="ChEBI" id="CHEBI:37565"/>
    </ligand>
</feature>
<comment type="caution">
    <text evidence="8">Lacks conserved residue(s) required for the propagation of feature annotation.</text>
</comment>
<evidence type="ECO:0000256" key="4">
    <source>
        <dbReference type="ARBA" id="ARBA00022741"/>
    </source>
</evidence>
<dbReference type="InterPro" id="IPR029044">
    <property type="entry name" value="Nucleotide-diphossugar_trans"/>
</dbReference>
<dbReference type="GO" id="GO:0016779">
    <property type="term" value="F:nucleotidyltransferase activity"/>
    <property type="evidence" value="ECO:0007669"/>
    <property type="project" value="UniProtKB-KW"/>
</dbReference>
<name>A0ABW2RK21_9BACL</name>
<sequence length="201" mass="22739">MEIAGVILAGGQNRRMHGQMKALLPIGEEMIIERQVREMKRICQQVILVTQQPEVFPAWVKREVQVIGDEIAGCGPLSGMDAAFAVAATPYVWVVACDMPYLSAVVAAALKQELERLRKEAAIPRLQGKDHPLHGVYRVDTGERIRELLLRKQYRVKELLQQLSCAYVEERFFAEQDLSTRCVININTREEYEAFVKQGAS</sequence>
<dbReference type="PANTHER" id="PTHR19136">
    <property type="entry name" value="MOLYBDENUM COFACTOR GUANYLYLTRANSFERASE"/>
    <property type="match status" value="1"/>
</dbReference>
<feature type="binding site" evidence="8">
    <location>
        <begin position="8"/>
        <end position="10"/>
    </location>
    <ligand>
        <name>GTP</name>
        <dbReference type="ChEBI" id="CHEBI:37565"/>
    </ligand>
</feature>
<evidence type="ECO:0000256" key="1">
    <source>
        <dbReference type="ARBA" id="ARBA00022490"/>
    </source>
</evidence>
<comment type="function">
    <text evidence="8">Transfers a GMP moiety from GTP to Mo-molybdopterin (Mo-MPT) cofactor (Moco or molybdenum cofactor) to form Mo-molybdopterin guanine dinucleotide (Mo-MGD) cofactor.</text>
</comment>
<evidence type="ECO:0000256" key="3">
    <source>
        <dbReference type="ARBA" id="ARBA00022723"/>
    </source>
</evidence>
<keyword evidence="3 8" id="KW-0479">Metal-binding</keyword>
<dbReference type="EMBL" id="JBHTBW010000021">
    <property type="protein sequence ID" value="MFC7441400.1"/>
    <property type="molecule type" value="Genomic_DNA"/>
</dbReference>
<dbReference type="Gene3D" id="3.90.550.10">
    <property type="entry name" value="Spore Coat Polysaccharide Biosynthesis Protein SpsA, Chain A"/>
    <property type="match status" value="1"/>
</dbReference>
<dbReference type="SUPFAM" id="SSF53448">
    <property type="entry name" value="Nucleotide-diphospho-sugar transferases"/>
    <property type="match status" value="1"/>
</dbReference>
<evidence type="ECO:0000259" key="9">
    <source>
        <dbReference type="Pfam" id="PF12804"/>
    </source>
</evidence>
<comment type="subcellular location">
    <subcellularLocation>
        <location evidence="8">Cytoplasm</location>
    </subcellularLocation>
</comment>
<evidence type="ECO:0000256" key="8">
    <source>
        <dbReference type="HAMAP-Rule" id="MF_00316"/>
    </source>
</evidence>
<keyword evidence="7 8" id="KW-0501">Molybdenum cofactor biosynthesis</keyword>
<keyword evidence="2 8" id="KW-0808">Transferase</keyword>
<feature type="domain" description="MobA-like NTP transferase" evidence="9">
    <location>
        <begin position="5"/>
        <end position="163"/>
    </location>
</feature>
<dbReference type="PANTHER" id="PTHR19136:SF81">
    <property type="entry name" value="MOLYBDENUM COFACTOR GUANYLYLTRANSFERASE"/>
    <property type="match status" value="1"/>
</dbReference>
<keyword evidence="4 8" id="KW-0547">Nucleotide-binding</keyword>
<dbReference type="InterPro" id="IPR013482">
    <property type="entry name" value="Molybde_CF_guanTrfase"/>
</dbReference>